<accession>A0A8X6PRX1</accession>
<proteinExistence type="predicted"/>
<evidence type="ECO:0000313" key="1">
    <source>
        <dbReference type="EMBL" id="GFT85810.1"/>
    </source>
</evidence>
<gene>
    <name evidence="1" type="ORF">NPIL_630351</name>
</gene>
<comment type="caution">
    <text evidence="1">The sequence shown here is derived from an EMBL/GenBank/DDBJ whole genome shotgun (WGS) entry which is preliminary data.</text>
</comment>
<dbReference type="Proteomes" id="UP000887013">
    <property type="component" value="Unassembled WGS sequence"/>
</dbReference>
<dbReference type="AlphaFoldDB" id="A0A8X6PRX1"/>
<protein>
    <submittedName>
        <fullName evidence="1">Uncharacterized protein</fullName>
    </submittedName>
</protein>
<sequence length="78" mass="8862">MLENFVQIEQLQLHAFLQQKSTPSLWGTIVRSPLNDHFTGRWIGGDGPMPWIPRSNTAGLFALEICKGHHLREKSGEH</sequence>
<organism evidence="1 2">
    <name type="scientific">Nephila pilipes</name>
    <name type="common">Giant wood spider</name>
    <name type="synonym">Nephila maculata</name>
    <dbReference type="NCBI Taxonomy" id="299642"/>
    <lineage>
        <taxon>Eukaryota</taxon>
        <taxon>Metazoa</taxon>
        <taxon>Ecdysozoa</taxon>
        <taxon>Arthropoda</taxon>
        <taxon>Chelicerata</taxon>
        <taxon>Arachnida</taxon>
        <taxon>Araneae</taxon>
        <taxon>Araneomorphae</taxon>
        <taxon>Entelegynae</taxon>
        <taxon>Araneoidea</taxon>
        <taxon>Nephilidae</taxon>
        <taxon>Nephila</taxon>
    </lineage>
</organism>
<keyword evidence="2" id="KW-1185">Reference proteome</keyword>
<reference evidence="1" key="1">
    <citation type="submission" date="2020-08" db="EMBL/GenBank/DDBJ databases">
        <title>Multicomponent nature underlies the extraordinary mechanical properties of spider dragline silk.</title>
        <authorList>
            <person name="Kono N."/>
            <person name="Nakamura H."/>
            <person name="Mori M."/>
            <person name="Yoshida Y."/>
            <person name="Ohtoshi R."/>
            <person name="Malay A.D."/>
            <person name="Moran D.A.P."/>
            <person name="Tomita M."/>
            <person name="Numata K."/>
            <person name="Arakawa K."/>
        </authorList>
    </citation>
    <scope>NUCLEOTIDE SEQUENCE</scope>
</reference>
<dbReference type="EMBL" id="BMAW01073000">
    <property type="protein sequence ID" value="GFT85810.1"/>
    <property type="molecule type" value="Genomic_DNA"/>
</dbReference>
<evidence type="ECO:0000313" key="2">
    <source>
        <dbReference type="Proteomes" id="UP000887013"/>
    </source>
</evidence>
<name>A0A8X6PRX1_NEPPI</name>